<evidence type="ECO:0000313" key="2">
    <source>
        <dbReference type="EMBL" id="KAJ8867262.1"/>
    </source>
</evidence>
<proteinExistence type="predicted"/>
<dbReference type="EMBL" id="JARBHB010000015">
    <property type="protein sequence ID" value="KAJ8867262.1"/>
    <property type="molecule type" value="Genomic_DNA"/>
</dbReference>
<name>A0ABQ9G478_9NEOP</name>
<dbReference type="InterPro" id="IPR015424">
    <property type="entry name" value="PyrdxlP-dep_Trfase"/>
</dbReference>
<organism evidence="2 3">
    <name type="scientific">Dryococelus australis</name>
    <dbReference type="NCBI Taxonomy" id="614101"/>
    <lineage>
        <taxon>Eukaryota</taxon>
        <taxon>Metazoa</taxon>
        <taxon>Ecdysozoa</taxon>
        <taxon>Arthropoda</taxon>
        <taxon>Hexapoda</taxon>
        <taxon>Insecta</taxon>
        <taxon>Pterygota</taxon>
        <taxon>Neoptera</taxon>
        <taxon>Polyneoptera</taxon>
        <taxon>Phasmatodea</taxon>
        <taxon>Verophasmatodea</taxon>
        <taxon>Anareolatae</taxon>
        <taxon>Phasmatidae</taxon>
        <taxon>Eurycanthinae</taxon>
        <taxon>Dryococelus</taxon>
    </lineage>
</organism>
<dbReference type="InterPro" id="IPR015422">
    <property type="entry name" value="PyrdxlP-dep_Trfase_small"/>
</dbReference>
<protein>
    <recommendedName>
        <fullName evidence="1">Aminotransferase class I/classII large domain-containing protein</fullName>
    </recommendedName>
</protein>
<feature type="domain" description="Aminotransferase class I/classII large" evidence="1">
    <location>
        <begin position="10"/>
        <end position="118"/>
    </location>
</feature>
<sequence length="124" mass="13766">MHLAVNVTALCGTGQVYAGLQRLSQRIVGSNTLVQGALPGILENTPKDFYLNTITILYNNALVAFDVLKKVEGLYPIMPEGAMYMMVGINIINFPFDDELQFLQQLMREESVFCLPGQVSCLYT</sequence>
<accession>A0ABQ9G478</accession>
<gene>
    <name evidence="2" type="ORF">PR048_031061</name>
</gene>
<reference evidence="2 3" key="1">
    <citation type="submission" date="2023-02" db="EMBL/GenBank/DDBJ databases">
        <title>LHISI_Scaffold_Assembly.</title>
        <authorList>
            <person name="Stuart O.P."/>
            <person name="Cleave R."/>
            <person name="Magrath M.J.L."/>
            <person name="Mikheyev A.S."/>
        </authorList>
    </citation>
    <scope>NUCLEOTIDE SEQUENCE [LARGE SCALE GENOMIC DNA]</scope>
    <source>
        <strain evidence="2">Daus_M_001</strain>
        <tissue evidence="2">Leg muscle</tissue>
    </source>
</reference>
<evidence type="ECO:0000259" key="1">
    <source>
        <dbReference type="Pfam" id="PF00155"/>
    </source>
</evidence>
<comment type="caution">
    <text evidence="2">The sequence shown here is derived from an EMBL/GenBank/DDBJ whole genome shotgun (WGS) entry which is preliminary data.</text>
</comment>
<dbReference type="InterPro" id="IPR004839">
    <property type="entry name" value="Aminotransferase_I/II_large"/>
</dbReference>
<keyword evidence="3" id="KW-1185">Reference proteome</keyword>
<dbReference type="Pfam" id="PF00155">
    <property type="entry name" value="Aminotran_1_2"/>
    <property type="match status" value="1"/>
</dbReference>
<evidence type="ECO:0000313" key="3">
    <source>
        <dbReference type="Proteomes" id="UP001159363"/>
    </source>
</evidence>
<dbReference type="PANTHER" id="PTHR45744">
    <property type="entry name" value="TYROSINE AMINOTRANSFERASE"/>
    <property type="match status" value="1"/>
</dbReference>
<dbReference type="Proteomes" id="UP001159363">
    <property type="component" value="Chromosome 14"/>
</dbReference>
<dbReference type="Gene3D" id="3.90.1150.10">
    <property type="entry name" value="Aspartate Aminotransferase, domain 1"/>
    <property type="match status" value="1"/>
</dbReference>
<dbReference type="SUPFAM" id="SSF53383">
    <property type="entry name" value="PLP-dependent transferases"/>
    <property type="match status" value="1"/>
</dbReference>
<dbReference type="PANTHER" id="PTHR45744:SF2">
    <property type="entry name" value="TYROSINE AMINOTRANSFERASE"/>
    <property type="match status" value="1"/>
</dbReference>